<evidence type="ECO:0000256" key="3">
    <source>
        <dbReference type="ARBA" id="ARBA00023125"/>
    </source>
</evidence>
<evidence type="ECO:0000313" key="7">
    <source>
        <dbReference type="Proteomes" id="UP001321506"/>
    </source>
</evidence>
<dbReference type="InterPro" id="IPR036388">
    <property type="entry name" value="WH-like_DNA-bd_sf"/>
</dbReference>
<proteinExistence type="inferred from homology"/>
<dbReference type="PANTHER" id="PTHR34294:SF1">
    <property type="entry name" value="TRANSCRIPTIONAL REGULATOR LSRR"/>
    <property type="match status" value="1"/>
</dbReference>
<dbReference type="Pfam" id="PF04198">
    <property type="entry name" value="Sugar-bind"/>
    <property type="match status" value="1"/>
</dbReference>
<comment type="similarity">
    <text evidence="1">Belongs to the SorC transcriptional regulatory family.</text>
</comment>
<feature type="domain" description="Sugar-binding" evidence="5">
    <location>
        <begin position="64"/>
        <end position="309"/>
    </location>
</feature>
<dbReference type="InterPro" id="IPR051054">
    <property type="entry name" value="SorC_transcr_regulators"/>
</dbReference>
<reference evidence="6 7" key="1">
    <citation type="submission" date="2023-04" db="EMBL/GenBank/DDBJ databases">
        <title>Klugiella caeni sp. nov. isolated from the sludge of biochemical tank.</title>
        <authorList>
            <person name="Geng K."/>
        </authorList>
    </citation>
    <scope>NUCLEOTIDE SEQUENCE [LARGE SCALE GENOMIC DNA]</scope>
    <source>
        <strain evidence="6 7">YN-L-19</strain>
    </source>
</reference>
<dbReference type="Proteomes" id="UP001321506">
    <property type="component" value="Unassembled WGS sequence"/>
</dbReference>
<gene>
    <name evidence="6" type="ORF">QF206_10885</name>
</gene>
<dbReference type="InterPro" id="IPR013324">
    <property type="entry name" value="RNA_pol_sigma_r3/r4-like"/>
</dbReference>
<name>A0AAW6TCA7_9MICO</name>
<keyword evidence="2" id="KW-0805">Transcription regulation</keyword>
<evidence type="ECO:0000259" key="5">
    <source>
        <dbReference type="Pfam" id="PF04198"/>
    </source>
</evidence>
<dbReference type="SUPFAM" id="SSF100950">
    <property type="entry name" value="NagB/RpiA/CoA transferase-like"/>
    <property type="match status" value="1"/>
</dbReference>
<dbReference type="Gene3D" id="1.10.10.10">
    <property type="entry name" value="Winged helix-like DNA-binding domain superfamily/Winged helix DNA-binding domain"/>
    <property type="match status" value="1"/>
</dbReference>
<dbReference type="InterPro" id="IPR037171">
    <property type="entry name" value="NagB/RpiA_transferase-like"/>
</dbReference>
<sequence length="317" mass="34601">MESTHELHRAAHLYYVQELTMDAIARDLNTSRSTVSRMLARARQLGIVKIEVELPSDQNPHVLNTIARRFGVTAHLVPVPRQLSDVDVLDRVAAGTARLLGQHFESGMSLGIAWGSTLTAVSRHLSPKDLTRTKVVQLNGAASSAASGVEVAGEILRRFARAFGSESEHFPVPAFFDNPATKAAMWKERSVRRVLELQRQLDIALFGIGSPRSQVPGKVYRADYLDRDDYAGLAQAGVVGDIATVFFRADGTSDGIPLNARSTGPDFETLRKVPRRICVVAGRGRLLALRGALEAGLVSDIVIDEPTATWFARELLN</sequence>
<dbReference type="GO" id="GO:0030246">
    <property type="term" value="F:carbohydrate binding"/>
    <property type="evidence" value="ECO:0007669"/>
    <property type="project" value="InterPro"/>
</dbReference>
<keyword evidence="3" id="KW-0238">DNA-binding</keyword>
<dbReference type="EMBL" id="JASATX010000004">
    <property type="protein sequence ID" value="MDI2099468.1"/>
    <property type="molecule type" value="Genomic_DNA"/>
</dbReference>
<evidence type="ECO:0000256" key="2">
    <source>
        <dbReference type="ARBA" id="ARBA00023015"/>
    </source>
</evidence>
<evidence type="ECO:0000256" key="1">
    <source>
        <dbReference type="ARBA" id="ARBA00010466"/>
    </source>
</evidence>
<dbReference type="AlphaFoldDB" id="A0AAW6TCA7"/>
<comment type="caution">
    <text evidence="6">The sequence shown here is derived from an EMBL/GenBank/DDBJ whole genome shotgun (WGS) entry which is preliminary data.</text>
</comment>
<dbReference type="InterPro" id="IPR007324">
    <property type="entry name" value="Sugar-bd_dom_put"/>
</dbReference>
<dbReference type="PANTHER" id="PTHR34294">
    <property type="entry name" value="TRANSCRIPTIONAL REGULATOR-RELATED"/>
    <property type="match status" value="1"/>
</dbReference>
<evidence type="ECO:0000313" key="6">
    <source>
        <dbReference type="EMBL" id="MDI2099468.1"/>
    </source>
</evidence>
<evidence type="ECO:0000256" key="4">
    <source>
        <dbReference type="ARBA" id="ARBA00023163"/>
    </source>
</evidence>
<keyword evidence="4" id="KW-0804">Transcription</keyword>
<dbReference type="Gene3D" id="3.40.50.1360">
    <property type="match status" value="1"/>
</dbReference>
<keyword evidence="7" id="KW-1185">Reference proteome</keyword>
<dbReference type="GO" id="GO:0003677">
    <property type="term" value="F:DNA binding"/>
    <property type="evidence" value="ECO:0007669"/>
    <property type="project" value="UniProtKB-KW"/>
</dbReference>
<accession>A0AAW6TCA7</accession>
<dbReference type="SUPFAM" id="SSF88659">
    <property type="entry name" value="Sigma3 and sigma4 domains of RNA polymerase sigma factors"/>
    <property type="match status" value="1"/>
</dbReference>
<dbReference type="RefSeq" id="WP_281489251.1">
    <property type="nucleotide sequence ID" value="NZ_JASATX010000004.1"/>
</dbReference>
<protein>
    <submittedName>
        <fullName evidence="6">Sugar-binding domain-containing protein</fullName>
    </submittedName>
</protein>
<organism evidence="6 7">
    <name type="scientific">Ruicaihuangia caeni</name>
    <dbReference type="NCBI Taxonomy" id="3042517"/>
    <lineage>
        <taxon>Bacteria</taxon>
        <taxon>Bacillati</taxon>
        <taxon>Actinomycetota</taxon>
        <taxon>Actinomycetes</taxon>
        <taxon>Micrococcales</taxon>
        <taxon>Microbacteriaceae</taxon>
        <taxon>Ruicaihuangia</taxon>
    </lineage>
</organism>